<evidence type="ECO:0000313" key="1">
    <source>
        <dbReference type="EMBL" id="CAK9064934.1"/>
    </source>
</evidence>
<dbReference type="EMBL" id="CAXAMM010029557">
    <property type="protein sequence ID" value="CAK9064934.1"/>
    <property type="molecule type" value="Genomic_DNA"/>
</dbReference>
<comment type="caution">
    <text evidence="1">The sequence shown here is derived from an EMBL/GenBank/DDBJ whole genome shotgun (WGS) entry which is preliminary data.</text>
</comment>
<evidence type="ECO:0000313" key="2">
    <source>
        <dbReference type="Proteomes" id="UP001642464"/>
    </source>
</evidence>
<dbReference type="Proteomes" id="UP001642464">
    <property type="component" value="Unassembled WGS sequence"/>
</dbReference>
<reference evidence="1 2" key="1">
    <citation type="submission" date="2024-02" db="EMBL/GenBank/DDBJ databases">
        <authorList>
            <person name="Chen Y."/>
            <person name="Shah S."/>
            <person name="Dougan E. K."/>
            <person name="Thang M."/>
            <person name="Chan C."/>
        </authorList>
    </citation>
    <scope>NUCLEOTIDE SEQUENCE [LARGE SCALE GENOMIC DNA]</scope>
</reference>
<name>A0ABP0NN08_9DINO</name>
<keyword evidence="2" id="KW-1185">Reference proteome</keyword>
<protein>
    <submittedName>
        <fullName evidence="1">Uncharacterized protein</fullName>
    </submittedName>
</protein>
<accession>A0ABP0NN08</accession>
<proteinExistence type="predicted"/>
<sequence length="124" mass="14073">MGAASLCLCSEEEGRHGIHRPKKTEELEPPAENLVLQVEKCLAEPKRLKPLQGPWYRKDGTKMGDIIEDFFLWDSRLKAQSVSTLNWSNDLLDMDIDGMKYEAVVSLHAQATLSWCDGDVWVLK</sequence>
<gene>
    <name evidence="1" type="ORF">SCF082_LOCUS33350</name>
</gene>
<organism evidence="1 2">
    <name type="scientific">Durusdinium trenchii</name>
    <dbReference type="NCBI Taxonomy" id="1381693"/>
    <lineage>
        <taxon>Eukaryota</taxon>
        <taxon>Sar</taxon>
        <taxon>Alveolata</taxon>
        <taxon>Dinophyceae</taxon>
        <taxon>Suessiales</taxon>
        <taxon>Symbiodiniaceae</taxon>
        <taxon>Durusdinium</taxon>
    </lineage>
</organism>